<gene>
    <name evidence="2" type="ORF">E1B28_012981</name>
</gene>
<proteinExistence type="predicted"/>
<protein>
    <recommendedName>
        <fullName evidence="4">F-box domain-containing protein</fullName>
    </recommendedName>
</protein>
<evidence type="ECO:0008006" key="4">
    <source>
        <dbReference type="Google" id="ProtNLM"/>
    </source>
</evidence>
<dbReference type="EMBL" id="CM032189">
    <property type="protein sequence ID" value="KAG7087002.1"/>
    <property type="molecule type" value="Genomic_DNA"/>
</dbReference>
<keyword evidence="1" id="KW-0472">Membrane</keyword>
<reference evidence="2" key="1">
    <citation type="journal article" date="2021" name="Genome Biol. Evol.">
        <title>The assembled and annotated genome of the fairy-ring fungus Marasmius oreades.</title>
        <authorList>
            <person name="Hiltunen M."/>
            <person name="Ament-Velasquez S.L."/>
            <person name="Johannesson H."/>
        </authorList>
    </citation>
    <scope>NUCLEOTIDE SEQUENCE</scope>
    <source>
        <strain evidence="2">03SP1</strain>
    </source>
</reference>
<dbReference type="Proteomes" id="UP001049176">
    <property type="component" value="Chromosome 9"/>
</dbReference>
<keyword evidence="1" id="KW-1133">Transmembrane helix</keyword>
<dbReference type="RefSeq" id="XP_043003473.1">
    <property type="nucleotide sequence ID" value="XM_043158130.1"/>
</dbReference>
<keyword evidence="1" id="KW-0812">Transmembrane</keyword>
<dbReference type="KEGG" id="more:E1B28_012981"/>
<evidence type="ECO:0000256" key="1">
    <source>
        <dbReference type="SAM" id="Phobius"/>
    </source>
</evidence>
<comment type="caution">
    <text evidence="2">The sequence shown here is derived from an EMBL/GenBank/DDBJ whole genome shotgun (WGS) entry which is preliminary data.</text>
</comment>
<organism evidence="2 3">
    <name type="scientific">Marasmius oreades</name>
    <name type="common">fairy-ring Marasmius</name>
    <dbReference type="NCBI Taxonomy" id="181124"/>
    <lineage>
        <taxon>Eukaryota</taxon>
        <taxon>Fungi</taxon>
        <taxon>Dikarya</taxon>
        <taxon>Basidiomycota</taxon>
        <taxon>Agaricomycotina</taxon>
        <taxon>Agaricomycetes</taxon>
        <taxon>Agaricomycetidae</taxon>
        <taxon>Agaricales</taxon>
        <taxon>Marasmiineae</taxon>
        <taxon>Marasmiaceae</taxon>
        <taxon>Marasmius</taxon>
    </lineage>
</organism>
<dbReference type="AlphaFoldDB" id="A0A9P7ULF6"/>
<accession>A0A9P7ULF6</accession>
<name>A0A9P7ULF6_9AGAR</name>
<keyword evidence="3" id="KW-1185">Reference proteome</keyword>
<evidence type="ECO:0000313" key="2">
    <source>
        <dbReference type="EMBL" id="KAG7087002.1"/>
    </source>
</evidence>
<dbReference type="OrthoDB" id="3041043at2759"/>
<sequence>MIWGTDNKRPPEVQRSIISHLSPLDIVNYGTLNKETHAIVNDFQRAAFKVENVLRPFFSVDEIRRFRQVQYAYKFLISGSTALSFFTREVYDNADLDVYITPKSLMVLILLLESMGYAFCPIINPSRTQAGQVENAVEELLVRIREGTQRERQVIGRGTEDWSLEYSFAKELVDVFNFERNGRRIQVIAALSPLAVVLTFHSTVVMNIISHSHAISFYPRLTFHDRIAVRNFLSRECPEDTITKYQTRGYTFHYQVDAATAFAGRYSSLETHVVRRPADVYCWTVPLGPIPGVKGLDFKPELLLQESWQIKYDTNRHFVLVVDFDVILNRFEDPRTTGYCFADRVVRHIPDWWVDDEDLNIDSWPRNLLRQLTFANSRAEEDEMSTEDFVTIEFKKAMATISAPREKFPYISHVQQIPWLLRWLNERIVLRDSVKVTFHFEQSGENGDVYLKIKLTVPDDTAFMSRFCTAISVKPQVRKCLKAMASGRISVEFRTDGFSLFYPGLEHVGELSSGRRSIRTVDAELSAMLYTIMQ</sequence>
<dbReference type="GeneID" id="66082056"/>
<feature type="transmembrane region" description="Helical" evidence="1">
    <location>
        <begin position="187"/>
        <end position="209"/>
    </location>
</feature>
<evidence type="ECO:0000313" key="3">
    <source>
        <dbReference type="Proteomes" id="UP001049176"/>
    </source>
</evidence>